<comment type="caution">
    <text evidence="1">The sequence shown here is derived from an EMBL/GenBank/DDBJ whole genome shotgun (WGS) entry which is preliminary data.</text>
</comment>
<protein>
    <submittedName>
        <fullName evidence="1">Uncharacterized protein</fullName>
    </submittedName>
</protein>
<name>A0ABS4GNC0_9BACL</name>
<gene>
    <name evidence="1" type="ORF">J2Z37_001764</name>
</gene>
<sequence>MSYSIEYNRAIYKDDEGFMMLFIKQGDNNVWESDNKQRARDWSLVEHGSEKELWKYLGSRAGYTMGGGLQRAAGWTDTKSMEIEEYIKIYRSKIKNAKPLERVLEDFSISLVIYKRDVIADSELETKILTVIDHYGLTSYGSHYYDREKKKYRYSISSVGELRNLLQQLPPSWTDDATVRYEISARKSRI</sequence>
<evidence type="ECO:0000313" key="2">
    <source>
        <dbReference type="Proteomes" id="UP001519343"/>
    </source>
</evidence>
<dbReference type="Proteomes" id="UP001519343">
    <property type="component" value="Unassembled WGS sequence"/>
</dbReference>
<keyword evidence="2" id="KW-1185">Reference proteome</keyword>
<organism evidence="1 2">
    <name type="scientific">Ammoniphilus resinae</name>
    <dbReference type="NCBI Taxonomy" id="861532"/>
    <lineage>
        <taxon>Bacteria</taxon>
        <taxon>Bacillati</taxon>
        <taxon>Bacillota</taxon>
        <taxon>Bacilli</taxon>
        <taxon>Bacillales</taxon>
        <taxon>Paenibacillaceae</taxon>
        <taxon>Aneurinibacillus group</taxon>
        <taxon>Ammoniphilus</taxon>
    </lineage>
</organism>
<evidence type="ECO:0000313" key="1">
    <source>
        <dbReference type="EMBL" id="MBP1931763.1"/>
    </source>
</evidence>
<accession>A0ABS4GNC0</accession>
<proteinExistence type="predicted"/>
<dbReference type="EMBL" id="JAGGKT010000004">
    <property type="protein sequence ID" value="MBP1931763.1"/>
    <property type="molecule type" value="Genomic_DNA"/>
</dbReference>
<dbReference type="RefSeq" id="WP_209809855.1">
    <property type="nucleotide sequence ID" value="NZ_JAGGKT010000004.1"/>
</dbReference>
<reference evidence="1 2" key="1">
    <citation type="submission" date="2021-03" db="EMBL/GenBank/DDBJ databases">
        <title>Genomic Encyclopedia of Type Strains, Phase IV (KMG-IV): sequencing the most valuable type-strain genomes for metagenomic binning, comparative biology and taxonomic classification.</title>
        <authorList>
            <person name="Goeker M."/>
        </authorList>
    </citation>
    <scope>NUCLEOTIDE SEQUENCE [LARGE SCALE GENOMIC DNA]</scope>
    <source>
        <strain evidence="1 2">DSM 24738</strain>
    </source>
</reference>